<dbReference type="Gene3D" id="3.30.750.140">
    <property type="match status" value="1"/>
</dbReference>
<keyword evidence="2" id="KW-0969">Cilium</keyword>
<accession>A0A2T0B1F3</accession>
<comment type="caution">
    <text evidence="2">The sequence shown here is derived from an EMBL/GenBank/DDBJ whole genome shotgun (WGS) entry which is preliminary data.</text>
</comment>
<dbReference type="Pfam" id="PF02120">
    <property type="entry name" value="Flg_hook"/>
    <property type="match status" value="1"/>
</dbReference>
<dbReference type="EMBL" id="PVXO01000062">
    <property type="protein sequence ID" value="PRR77531.1"/>
    <property type="molecule type" value="Genomic_DNA"/>
</dbReference>
<keyword evidence="3" id="KW-1185">Reference proteome</keyword>
<dbReference type="AlphaFoldDB" id="A0A2T0B1F3"/>
<reference evidence="2 3" key="1">
    <citation type="submission" date="2018-03" db="EMBL/GenBank/DDBJ databases">
        <title>Genome sequence of Clostridium liquoris DSM 100320.</title>
        <authorList>
            <person name="Poehlein A."/>
            <person name="Daniel R."/>
        </authorList>
    </citation>
    <scope>NUCLEOTIDE SEQUENCE [LARGE SCALE GENOMIC DNA]</scope>
    <source>
        <strain evidence="2 3">DSM 100320</strain>
    </source>
</reference>
<organism evidence="2 3">
    <name type="scientific">Clostridium liquoris</name>
    <dbReference type="NCBI Taxonomy" id="1289519"/>
    <lineage>
        <taxon>Bacteria</taxon>
        <taxon>Bacillati</taxon>
        <taxon>Bacillota</taxon>
        <taxon>Clostridia</taxon>
        <taxon>Eubacteriales</taxon>
        <taxon>Clostridiaceae</taxon>
        <taxon>Clostridium</taxon>
    </lineage>
</organism>
<keyword evidence="2" id="KW-0966">Cell projection</keyword>
<evidence type="ECO:0000313" key="3">
    <source>
        <dbReference type="Proteomes" id="UP000239706"/>
    </source>
</evidence>
<protein>
    <submittedName>
        <fullName evidence="2">Flagellar hook-length control protein FliK</fullName>
    </submittedName>
</protein>
<dbReference type="InterPro" id="IPR038610">
    <property type="entry name" value="FliK-like_C_sf"/>
</dbReference>
<dbReference type="CDD" id="cd17470">
    <property type="entry name" value="T3SS_Flik_C"/>
    <property type="match status" value="1"/>
</dbReference>
<keyword evidence="2" id="KW-0282">Flagellum</keyword>
<feature type="domain" description="Flagellar hook-length control protein-like C-terminal" evidence="1">
    <location>
        <begin position="352"/>
        <end position="432"/>
    </location>
</feature>
<sequence>MDNTIGIIPGVNSFNSSTTKKASIANDGDGKFTKLLKNASSKKTKEIPNSKIKGEEVKEVNIPSNENNDGNKMKSIKDIQKIKSLLKKSGFSEDDLKKVKIDDMDKLLSLSIKDINLNDLNISELISLLQYLVNTNVNNENEEKLSDNISELIENTINSSSLDLINGKVDSSELLNKIKVGVNSLFNDEIKGTENAPLMKDLLNSIEDKLGSMLGENIDQNNTLPKEDMITAIKNEIIKNINGEEKDLKADTAAEGQYKAPIDNVDNADSSINYILKDKHSDNHSNEESAGDTYGEEKILKSISGDDKKDKFSKAVNFINQFNSLNKTQDVDLTPVEKLVVNKDNMVSDIVKAVKYMEVNNTKNLTVKINPKELGEMVINITMENGKMKANITANNKEAFNLLNANASDINDKLQNSNIKIENFSLNLYEDTTFFKDKEGKGEESKYHQKNRSKENRIDGAEDIVESNVSEDLSNLNIFA</sequence>
<name>A0A2T0B1F3_9CLOT</name>
<evidence type="ECO:0000259" key="1">
    <source>
        <dbReference type="Pfam" id="PF02120"/>
    </source>
</evidence>
<dbReference type="RefSeq" id="WP_106064356.1">
    <property type="nucleotide sequence ID" value="NZ_PVXO01000062.1"/>
</dbReference>
<evidence type="ECO:0000313" key="2">
    <source>
        <dbReference type="EMBL" id="PRR77531.1"/>
    </source>
</evidence>
<dbReference type="InterPro" id="IPR021136">
    <property type="entry name" value="Flagellar_hook_control-like_C"/>
</dbReference>
<dbReference type="OrthoDB" id="1934566at2"/>
<gene>
    <name evidence="2" type="ORF">CLLI_23050</name>
</gene>
<dbReference type="Proteomes" id="UP000239706">
    <property type="component" value="Unassembled WGS sequence"/>
</dbReference>
<proteinExistence type="predicted"/>